<evidence type="ECO:0000313" key="3">
    <source>
        <dbReference type="Proteomes" id="UP001292094"/>
    </source>
</evidence>
<comment type="caution">
    <text evidence="2">The sequence shown here is derived from an EMBL/GenBank/DDBJ whole genome shotgun (WGS) entry which is preliminary data.</text>
</comment>
<feature type="compositionally biased region" description="Basic and acidic residues" evidence="1">
    <location>
        <begin position="12"/>
        <end position="25"/>
    </location>
</feature>
<feature type="region of interest" description="Disordered" evidence="1">
    <location>
        <begin position="1"/>
        <end position="105"/>
    </location>
</feature>
<name>A0AAE1Q0S2_9EUCA</name>
<evidence type="ECO:0000313" key="2">
    <source>
        <dbReference type="EMBL" id="KAK4317279.1"/>
    </source>
</evidence>
<gene>
    <name evidence="2" type="ORF">Pmani_011619</name>
</gene>
<dbReference type="EMBL" id="JAWZYT010000932">
    <property type="protein sequence ID" value="KAK4317279.1"/>
    <property type="molecule type" value="Genomic_DNA"/>
</dbReference>
<protein>
    <submittedName>
        <fullName evidence="2">Uncharacterized protein</fullName>
    </submittedName>
</protein>
<reference evidence="2" key="1">
    <citation type="submission" date="2023-11" db="EMBL/GenBank/DDBJ databases">
        <title>Genome assemblies of two species of porcelain crab, Petrolisthes cinctipes and Petrolisthes manimaculis (Anomura: Porcellanidae).</title>
        <authorList>
            <person name="Angst P."/>
        </authorList>
    </citation>
    <scope>NUCLEOTIDE SEQUENCE</scope>
    <source>
        <strain evidence="2">PB745_02</strain>
        <tissue evidence="2">Gill</tissue>
    </source>
</reference>
<organism evidence="2 3">
    <name type="scientific">Petrolisthes manimaculis</name>
    <dbReference type="NCBI Taxonomy" id="1843537"/>
    <lineage>
        <taxon>Eukaryota</taxon>
        <taxon>Metazoa</taxon>
        <taxon>Ecdysozoa</taxon>
        <taxon>Arthropoda</taxon>
        <taxon>Crustacea</taxon>
        <taxon>Multicrustacea</taxon>
        <taxon>Malacostraca</taxon>
        <taxon>Eumalacostraca</taxon>
        <taxon>Eucarida</taxon>
        <taxon>Decapoda</taxon>
        <taxon>Pleocyemata</taxon>
        <taxon>Anomura</taxon>
        <taxon>Galatheoidea</taxon>
        <taxon>Porcellanidae</taxon>
        <taxon>Petrolisthes</taxon>
    </lineage>
</organism>
<sequence length="105" mass="11573">MDEYEGTGAGVKQKDVVEDGGMLREGDEESPSTRAKDNTKTTPTLPGSLRQHDNTWGKMTTTTNTSQDINTADTTEGSTRQHARHHHHHHTTPPHSHINTLHSSP</sequence>
<accession>A0AAE1Q0S2</accession>
<dbReference type="Proteomes" id="UP001292094">
    <property type="component" value="Unassembled WGS sequence"/>
</dbReference>
<proteinExistence type="predicted"/>
<evidence type="ECO:0000256" key="1">
    <source>
        <dbReference type="SAM" id="MobiDB-lite"/>
    </source>
</evidence>
<dbReference type="AlphaFoldDB" id="A0AAE1Q0S2"/>
<feature type="compositionally biased region" description="Polar residues" evidence="1">
    <location>
        <begin position="66"/>
        <end position="80"/>
    </location>
</feature>
<keyword evidence="3" id="KW-1185">Reference proteome</keyword>
<feature type="compositionally biased region" description="Basic residues" evidence="1">
    <location>
        <begin position="81"/>
        <end position="92"/>
    </location>
</feature>